<accession>A0AAE2CU61</accession>
<reference evidence="1" key="1">
    <citation type="submission" date="2020-06" db="EMBL/GenBank/DDBJ databases">
        <authorList>
            <person name="Li T."/>
            <person name="Hu X."/>
            <person name="Zhang T."/>
            <person name="Song X."/>
            <person name="Zhang H."/>
            <person name="Dai N."/>
            <person name="Sheng W."/>
            <person name="Hou X."/>
            <person name="Wei L."/>
        </authorList>
    </citation>
    <scope>NUCLEOTIDE SEQUENCE</scope>
    <source>
        <strain evidence="1">3651</strain>
        <tissue evidence="1">Leaf</tissue>
    </source>
</reference>
<gene>
    <name evidence="1" type="ORF">Salat_0633400</name>
</gene>
<reference evidence="1" key="2">
    <citation type="journal article" date="2024" name="Plant">
        <title>Genomic evolution and insights into agronomic trait innovations of Sesamum species.</title>
        <authorList>
            <person name="Miao H."/>
            <person name="Wang L."/>
            <person name="Qu L."/>
            <person name="Liu H."/>
            <person name="Sun Y."/>
            <person name="Le M."/>
            <person name="Wang Q."/>
            <person name="Wei S."/>
            <person name="Zheng Y."/>
            <person name="Lin W."/>
            <person name="Duan Y."/>
            <person name="Cao H."/>
            <person name="Xiong S."/>
            <person name="Wang X."/>
            <person name="Wei L."/>
            <person name="Li C."/>
            <person name="Ma Q."/>
            <person name="Ju M."/>
            <person name="Zhao R."/>
            <person name="Li G."/>
            <person name="Mu C."/>
            <person name="Tian Q."/>
            <person name="Mei H."/>
            <person name="Zhang T."/>
            <person name="Gao T."/>
            <person name="Zhang H."/>
        </authorList>
    </citation>
    <scope>NUCLEOTIDE SEQUENCE</scope>
    <source>
        <strain evidence="1">3651</strain>
    </source>
</reference>
<protein>
    <submittedName>
        <fullName evidence="1">Uncharacterized protein</fullName>
    </submittedName>
</protein>
<evidence type="ECO:0000313" key="2">
    <source>
        <dbReference type="Proteomes" id="UP001293254"/>
    </source>
</evidence>
<organism evidence="1 2">
    <name type="scientific">Sesamum alatum</name>
    <dbReference type="NCBI Taxonomy" id="300844"/>
    <lineage>
        <taxon>Eukaryota</taxon>
        <taxon>Viridiplantae</taxon>
        <taxon>Streptophyta</taxon>
        <taxon>Embryophyta</taxon>
        <taxon>Tracheophyta</taxon>
        <taxon>Spermatophyta</taxon>
        <taxon>Magnoliopsida</taxon>
        <taxon>eudicotyledons</taxon>
        <taxon>Gunneridae</taxon>
        <taxon>Pentapetalae</taxon>
        <taxon>asterids</taxon>
        <taxon>lamiids</taxon>
        <taxon>Lamiales</taxon>
        <taxon>Pedaliaceae</taxon>
        <taxon>Sesamum</taxon>
    </lineage>
</organism>
<sequence length="140" mass="16104">MELLHQIFCPEDVNAISALPAPNSQHIDRLVWYFSKIGEFSVRSAYNLVGELEGRHSQVGQSDSAAASQAWVRNLHRNLESWEYRLAIVIAWNLWNSRNLLLMEHRLQSPMDVVIGSRRLLQDYESVCLPSNHMYLGEVV</sequence>
<dbReference type="AlphaFoldDB" id="A0AAE2CU61"/>
<comment type="caution">
    <text evidence="1">The sequence shown here is derived from an EMBL/GenBank/DDBJ whole genome shotgun (WGS) entry which is preliminary data.</text>
</comment>
<proteinExistence type="predicted"/>
<keyword evidence="2" id="KW-1185">Reference proteome</keyword>
<name>A0AAE2CU61_9LAMI</name>
<dbReference type="EMBL" id="JACGWO010000002">
    <property type="protein sequence ID" value="KAK4434706.1"/>
    <property type="molecule type" value="Genomic_DNA"/>
</dbReference>
<dbReference type="Proteomes" id="UP001293254">
    <property type="component" value="Unassembled WGS sequence"/>
</dbReference>
<evidence type="ECO:0000313" key="1">
    <source>
        <dbReference type="EMBL" id="KAK4434706.1"/>
    </source>
</evidence>